<sequence length="383" mass="42067">MTKILLTGATGYIGGTVLDHLIKSSATSVKDLTFDLLVRSNDAAEKLIKKYGDRVKPILWAGFTDLAFITDTAANYDIIINAGTGFLPEGTKAFIHGLARRTKPGTPVPWFIHISGCTNLSDRPLTATAYPDREWDDANGNAVYEFLKSEDDRDPYPQRTTEVGVLTLAEETGVQAVSLNAPGIFGTGRGLFNTQGLVHLLAMSYILKHGYGYKLNNTANFDWVHVEDLADVFVLLVRAILEREDRGVGYIPSGKNGIIFPAVGRVSLIQIMEEGLDAAFGAGVLPREDTPKEKEIRLVGLQEVADEVMGGLLDMAERGVAGHKKMKGTVARRLLGWNPSRLEEHWRQAYVDAIEVLQSRKGSDTLETCLAYGSKRNSFRLKQ</sequence>
<dbReference type="Pfam" id="PF01370">
    <property type="entry name" value="Epimerase"/>
    <property type="match status" value="1"/>
</dbReference>
<organism evidence="2 3">
    <name type="scientific">Aspergillus minisclerotigenes</name>
    <dbReference type="NCBI Taxonomy" id="656917"/>
    <lineage>
        <taxon>Eukaryota</taxon>
        <taxon>Fungi</taxon>
        <taxon>Dikarya</taxon>
        <taxon>Ascomycota</taxon>
        <taxon>Pezizomycotina</taxon>
        <taxon>Eurotiomycetes</taxon>
        <taxon>Eurotiomycetidae</taxon>
        <taxon>Eurotiales</taxon>
        <taxon>Aspergillaceae</taxon>
        <taxon>Aspergillus</taxon>
        <taxon>Aspergillus subgen. Circumdati</taxon>
    </lineage>
</organism>
<dbReference type="Gene3D" id="3.40.50.720">
    <property type="entry name" value="NAD(P)-binding Rossmann-like Domain"/>
    <property type="match status" value="1"/>
</dbReference>
<dbReference type="SUPFAM" id="SSF51735">
    <property type="entry name" value="NAD(P)-binding Rossmann-fold domains"/>
    <property type="match status" value="1"/>
</dbReference>
<keyword evidence="3" id="KW-1185">Reference proteome</keyword>
<dbReference type="PANTHER" id="PTHR48079">
    <property type="entry name" value="PROTEIN YEEZ"/>
    <property type="match status" value="1"/>
</dbReference>
<accession>A0A5N6JGG4</accession>
<reference evidence="2 3" key="1">
    <citation type="submission" date="2019-04" db="EMBL/GenBank/DDBJ databases">
        <title>Fungal friends and foes A comparative genomics study of 23 Aspergillus species from section Flavi.</title>
        <authorList>
            <consortium name="DOE Joint Genome Institute"/>
            <person name="Kjaerbolling I."/>
            <person name="Vesth T.C."/>
            <person name="Frisvad J.C."/>
            <person name="Nybo J.L."/>
            <person name="Theobald S."/>
            <person name="Kildgaard S."/>
            <person name="Petersen T.I."/>
            <person name="Kuo A."/>
            <person name="Sato A."/>
            <person name="Lyhne E.K."/>
            <person name="Kogle M.E."/>
            <person name="Wiebenga A."/>
            <person name="Kun R.S."/>
            <person name="Lubbers R.J."/>
            <person name="Makela M.R."/>
            <person name="Barry K."/>
            <person name="Chovatia M."/>
            <person name="Clum A."/>
            <person name="Daum C."/>
            <person name="Haridas S."/>
            <person name="He G."/>
            <person name="LaButti K."/>
            <person name="Lipzen A."/>
            <person name="Mondo S."/>
            <person name="Pangilinan J."/>
            <person name="Riley R."/>
            <person name="Salamov A."/>
            <person name="Simmons B.A."/>
            <person name="Magnuson J.K."/>
            <person name="Henrissat B."/>
            <person name="Mortensen U.H."/>
            <person name="Larsen T.O."/>
            <person name="De vries R.P."/>
            <person name="Grigoriev I.V."/>
            <person name="Machida M."/>
            <person name="Baker S.E."/>
            <person name="Andersen M.R."/>
        </authorList>
    </citation>
    <scope>NUCLEOTIDE SEQUENCE [LARGE SCALE GENOMIC DNA]</scope>
    <source>
        <strain evidence="2 3">CBS 117635</strain>
    </source>
</reference>
<feature type="domain" description="NAD-dependent epimerase/dehydratase" evidence="1">
    <location>
        <begin position="155"/>
        <end position="239"/>
    </location>
</feature>
<dbReference type="PANTHER" id="PTHR48079:SF6">
    <property type="entry name" value="NAD(P)-BINDING DOMAIN-CONTAINING PROTEIN-RELATED"/>
    <property type="match status" value="1"/>
</dbReference>
<dbReference type="InterPro" id="IPR001509">
    <property type="entry name" value="Epimerase_deHydtase"/>
</dbReference>
<name>A0A5N6JGG4_9EURO</name>
<dbReference type="GO" id="GO:0004029">
    <property type="term" value="F:aldehyde dehydrogenase (NAD+) activity"/>
    <property type="evidence" value="ECO:0007669"/>
    <property type="project" value="TreeGrafter"/>
</dbReference>
<evidence type="ECO:0000313" key="3">
    <source>
        <dbReference type="Proteomes" id="UP000326289"/>
    </source>
</evidence>
<dbReference type="EMBL" id="ML732774">
    <property type="protein sequence ID" value="KAB8276913.1"/>
    <property type="molecule type" value="Genomic_DNA"/>
</dbReference>
<protein>
    <recommendedName>
        <fullName evidence="1">NAD-dependent epimerase/dehydratase domain-containing protein</fullName>
    </recommendedName>
</protein>
<dbReference type="InterPro" id="IPR036291">
    <property type="entry name" value="NAD(P)-bd_dom_sf"/>
</dbReference>
<proteinExistence type="predicted"/>
<evidence type="ECO:0000313" key="2">
    <source>
        <dbReference type="EMBL" id="KAB8276913.1"/>
    </source>
</evidence>
<dbReference type="GO" id="GO:0005737">
    <property type="term" value="C:cytoplasm"/>
    <property type="evidence" value="ECO:0007669"/>
    <property type="project" value="TreeGrafter"/>
</dbReference>
<dbReference type="Proteomes" id="UP000326289">
    <property type="component" value="Unassembled WGS sequence"/>
</dbReference>
<dbReference type="InterPro" id="IPR051783">
    <property type="entry name" value="NAD(P)-dependent_oxidoreduct"/>
</dbReference>
<dbReference type="AlphaFoldDB" id="A0A5N6JGG4"/>
<gene>
    <name evidence="2" type="ORF">BDV30DRAFT_223903</name>
</gene>
<evidence type="ECO:0000259" key="1">
    <source>
        <dbReference type="Pfam" id="PF01370"/>
    </source>
</evidence>